<keyword evidence="3" id="KW-0067">ATP-binding</keyword>
<keyword evidence="4" id="KW-0233">DNA recombination</keyword>
<dbReference type="GO" id="GO:0003697">
    <property type="term" value="F:single-stranded DNA binding"/>
    <property type="evidence" value="ECO:0007669"/>
    <property type="project" value="InterPro"/>
</dbReference>
<comment type="caution">
    <text evidence="7">The sequence shown here is derived from an EMBL/GenBank/DDBJ whole genome shotgun (WGS) entry which is preliminary data.</text>
</comment>
<dbReference type="GO" id="GO:0006281">
    <property type="term" value="P:DNA repair"/>
    <property type="evidence" value="ECO:0007669"/>
    <property type="project" value="InterPro"/>
</dbReference>
<comment type="similarity">
    <text evidence="1">Belongs to the RecA family.</text>
</comment>
<feature type="region of interest" description="Disordered" evidence="5">
    <location>
        <begin position="170"/>
        <end position="189"/>
    </location>
</feature>
<protein>
    <recommendedName>
        <fullName evidence="6">RecA-like N-terminal domain-containing protein</fullName>
    </recommendedName>
</protein>
<reference evidence="7" key="1">
    <citation type="journal article" date="2015" name="Nature">
        <title>Complex archaea that bridge the gap between prokaryotes and eukaryotes.</title>
        <authorList>
            <person name="Spang A."/>
            <person name="Saw J.H."/>
            <person name="Jorgensen S.L."/>
            <person name="Zaremba-Niedzwiedzka K."/>
            <person name="Martijn J."/>
            <person name="Lind A.E."/>
            <person name="van Eijk R."/>
            <person name="Schleper C."/>
            <person name="Guy L."/>
            <person name="Ettema T.J."/>
        </authorList>
    </citation>
    <scope>NUCLEOTIDE SEQUENCE</scope>
</reference>
<dbReference type="SUPFAM" id="SSF52540">
    <property type="entry name" value="P-loop containing nucleoside triphosphate hydrolases"/>
    <property type="match status" value="1"/>
</dbReference>
<proteinExistence type="inferred from homology"/>
<accession>A0A0F9L633</accession>
<evidence type="ECO:0000256" key="5">
    <source>
        <dbReference type="SAM" id="MobiDB-lite"/>
    </source>
</evidence>
<name>A0A0F9L633_9ZZZZ</name>
<evidence type="ECO:0000256" key="1">
    <source>
        <dbReference type="ARBA" id="ARBA00009391"/>
    </source>
</evidence>
<organism evidence="7">
    <name type="scientific">marine sediment metagenome</name>
    <dbReference type="NCBI Taxonomy" id="412755"/>
    <lineage>
        <taxon>unclassified sequences</taxon>
        <taxon>metagenomes</taxon>
        <taxon>ecological metagenomes</taxon>
    </lineage>
</organism>
<dbReference type="GO" id="GO:0006310">
    <property type="term" value="P:DNA recombination"/>
    <property type="evidence" value="ECO:0007669"/>
    <property type="project" value="UniProtKB-KW"/>
</dbReference>
<dbReference type="InterPro" id="IPR027417">
    <property type="entry name" value="P-loop_NTPase"/>
</dbReference>
<feature type="compositionally biased region" description="Basic and acidic residues" evidence="5">
    <location>
        <begin position="172"/>
        <end position="189"/>
    </location>
</feature>
<evidence type="ECO:0000256" key="4">
    <source>
        <dbReference type="ARBA" id="ARBA00023172"/>
    </source>
</evidence>
<sequence>MTKAVNVSEDLSKTLDQIVKGARSSFKKTETGLGLQIISGDNISKPSKDSDFVFWKNSPWELCTSIIGVPFGKVVQISGRPDSGKSTHAMQFMRLAQDQGHLVVLWDAEQKFSTKRFDNHFKGSSKDLLVVTSKMISEGADLVEALVHSARAKLPDKKILIVWDSVGGSLPKSEKGKSKRDSRQMAEAAKENGSVVRGFVMLMEEYRNKVNNEESIGVLLINQTYSNIGAPGQIESGGQKVAYHSSLIVQLTRTTDLFKTRDKVKRKVGIRAKMRVKKNHLFDGEDTLAQMLLDITAGGIAVSASDPAFKLVSETLQSSEEFESDNSGDDSWE</sequence>
<evidence type="ECO:0000259" key="6">
    <source>
        <dbReference type="Pfam" id="PF00154"/>
    </source>
</evidence>
<dbReference type="Pfam" id="PF00154">
    <property type="entry name" value="RecA_N"/>
    <property type="match status" value="1"/>
</dbReference>
<dbReference type="Gene3D" id="3.40.50.300">
    <property type="entry name" value="P-loop containing nucleotide triphosphate hydrolases"/>
    <property type="match status" value="1"/>
</dbReference>
<dbReference type="GO" id="GO:0005524">
    <property type="term" value="F:ATP binding"/>
    <property type="evidence" value="ECO:0007669"/>
    <property type="project" value="UniProtKB-KW"/>
</dbReference>
<feature type="domain" description="RecA-like N-terminal" evidence="6">
    <location>
        <begin position="62"/>
        <end position="281"/>
    </location>
</feature>
<dbReference type="InterPro" id="IPR049428">
    <property type="entry name" value="RecA-like_N"/>
</dbReference>
<evidence type="ECO:0000313" key="7">
    <source>
        <dbReference type="EMBL" id="KKM56172.1"/>
    </source>
</evidence>
<evidence type="ECO:0000256" key="3">
    <source>
        <dbReference type="ARBA" id="ARBA00022840"/>
    </source>
</evidence>
<dbReference type="PANTHER" id="PTHR45900:SF1">
    <property type="entry name" value="MITOCHONDRIAL DNA REPAIR PROTEIN RECA HOMOLOG-RELATED"/>
    <property type="match status" value="1"/>
</dbReference>
<dbReference type="AlphaFoldDB" id="A0A0F9L633"/>
<dbReference type="EMBL" id="LAZR01011873">
    <property type="protein sequence ID" value="KKM56172.1"/>
    <property type="molecule type" value="Genomic_DNA"/>
</dbReference>
<keyword evidence="2" id="KW-0547">Nucleotide-binding</keyword>
<dbReference type="InterPro" id="IPR013765">
    <property type="entry name" value="DNA_recomb/repair_RecA"/>
</dbReference>
<dbReference type="PANTHER" id="PTHR45900">
    <property type="entry name" value="RECA"/>
    <property type="match status" value="1"/>
</dbReference>
<gene>
    <name evidence="7" type="ORF">LCGC14_1551980</name>
</gene>
<evidence type="ECO:0000256" key="2">
    <source>
        <dbReference type="ARBA" id="ARBA00022741"/>
    </source>
</evidence>